<accession>A0A6C0IGG8</accession>
<dbReference type="PROSITE" id="PS52039">
    <property type="entry name" value="TOPO_IA_2"/>
    <property type="match status" value="1"/>
</dbReference>
<dbReference type="InterPro" id="IPR013497">
    <property type="entry name" value="Topo_IA_cen"/>
</dbReference>
<dbReference type="InterPro" id="IPR000380">
    <property type="entry name" value="Topo_IA"/>
</dbReference>
<reference evidence="9" key="1">
    <citation type="journal article" date="2020" name="Nature">
        <title>Giant virus diversity and host interactions through global metagenomics.</title>
        <authorList>
            <person name="Schulz F."/>
            <person name="Roux S."/>
            <person name="Paez-Espino D."/>
            <person name="Jungbluth S."/>
            <person name="Walsh D.A."/>
            <person name="Denef V.J."/>
            <person name="McMahon K.D."/>
            <person name="Konstantinidis K.T."/>
            <person name="Eloe-Fadrosh E.A."/>
            <person name="Kyrpides N.C."/>
            <person name="Woyke T."/>
        </authorList>
    </citation>
    <scope>NUCLEOTIDE SEQUENCE</scope>
    <source>
        <strain evidence="9">GVMAG-M-3300023184-86</strain>
    </source>
</reference>
<dbReference type="Pfam" id="PF01131">
    <property type="entry name" value="Topoisom_bac"/>
    <property type="match status" value="3"/>
</dbReference>
<dbReference type="InterPro" id="IPR003602">
    <property type="entry name" value="Topo_IA_DNA-bd_dom"/>
</dbReference>
<protein>
    <recommendedName>
        <fullName evidence="3">DNA topoisomerase</fullName>
        <ecNumber evidence="3">5.6.2.1</ecNumber>
    </recommendedName>
</protein>
<dbReference type="GO" id="GO:0003677">
    <property type="term" value="F:DNA binding"/>
    <property type="evidence" value="ECO:0007669"/>
    <property type="project" value="UniProtKB-KW"/>
</dbReference>
<dbReference type="Pfam" id="PF01751">
    <property type="entry name" value="Toprim"/>
    <property type="match status" value="1"/>
</dbReference>
<feature type="domain" description="Toprim" evidence="7">
    <location>
        <begin position="2"/>
        <end position="116"/>
    </location>
</feature>
<dbReference type="InterPro" id="IPR013825">
    <property type="entry name" value="Topo_IA_cen_sub2"/>
</dbReference>
<evidence type="ECO:0000256" key="2">
    <source>
        <dbReference type="ARBA" id="ARBA00009446"/>
    </source>
</evidence>
<keyword evidence="4" id="KW-0799">Topoisomerase</keyword>
<dbReference type="EC" id="5.6.2.1" evidence="3"/>
<dbReference type="InterPro" id="IPR003601">
    <property type="entry name" value="Topo_IA_2"/>
</dbReference>
<dbReference type="InterPro" id="IPR006171">
    <property type="entry name" value="TOPRIM_dom"/>
</dbReference>
<evidence type="ECO:0000256" key="6">
    <source>
        <dbReference type="ARBA" id="ARBA00023235"/>
    </source>
</evidence>
<dbReference type="Gene3D" id="1.10.460.10">
    <property type="entry name" value="Topoisomerase I, domain 2"/>
    <property type="match status" value="2"/>
</dbReference>
<evidence type="ECO:0000313" key="9">
    <source>
        <dbReference type="EMBL" id="QHT91750.1"/>
    </source>
</evidence>
<comment type="similarity">
    <text evidence="2">Belongs to the type IA topoisomerase family.</text>
</comment>
<dbReference type="PANTHER" id="PTHR42785">
    <property type="entry name" value="DNA TOPOISOMERASE, TYPE IA, CORE"/>
    <property type="match status" value="1"/>
</dbReference>
<dbReference type="InterPro" id="IPR013824">
    <property type="entry name" value="Topo_IA_cen_sub1"/>
</dbReference>
<dbReference type="InterPro" id="IPR023405">
    <property type="entry name" value="Topo_IA_core_domain"/>
</dbReference>
<organism evidence="9">
    <name type="scientific">viral metagenome</name>
    <dbReference type="NCBI Taxonomy" id="1070528"/>
    <lineage>
        <taxon>unclassified sequences</taxon>
        <taxon>metagenomes</taxon>
        <taxon>organismal metagenomes</taxon>
    </lineage>
</organism>
<keyword evidence="5" id="KW-0238">DNA-binding</keyword>
<dbReference type="PROSITE" id="PS00396">
    <property type="entry name" value="TOPO_IA_1"/>
    <property type="match status" value="1"/>
</dbReference>
<dbReference type="Gene3D" id="3.40.50.140">
    <property type="match status" value="1"/>
</dbReference>
<dbReference type="SMART" id="SM00437">
    <property type="entry name" value="TOP1Ac"/>
    <property type="match status" value="1"/>
</dbReference>
<dbReference type="Gene3D" id="1.10.290.10">
    <property type="entry name" value="Topoisomerase I, domain 4"/>
    <property type="match status" value="1"/>
</dbReference>
<dbReference type="SMART" id="SM00493">
    <property type="entry name" value="TOPRIM"/>
    <property type="match status" value="1"/>
</dbReference>
<evidence type="ECO:0000256" key="5">
    <source>
        <dbReference type="ARBA" id="ARBA00023125"/>
    </source>
</evidence>
<dbReference type="InterPro" id="IPR013826">
    <property type="entry name" value="Topo_IA_cen_sub3"/>
</dbReference>
<proteinExistence type="inferred from homology"/>
<dbReference type="PROSITE" id="PS50880">
    <property type="entry name" value="TOPRIM"/>
    <property type="match status" value="1"/>
</dbReference>
<feature type="domain" description="Topo IA-type catalytic" evidence="8">
    <location>
        <begin position="132"/>
        <end position="623"/>
    </location>
</feature>
<keyword evidence="6" id="KW-0413">Isomerase</keyword>
<evidence type="ECO:0000256" key="4">
    <source>
        <dbReference type="ARBA" id="ARBA00023029"/>
    </source>
</evidence>
<dbReference type="GO" id="GO:0003917">
    <property type="term" value="F:DNA topoisomerase type I (single strand cut, ATP-independent) activity"/>
    <property type="evidence" value="ECO:0007669"/>
    <property type="project" value="UniProtKB-EC"/>
</dbReference>
<evidence type="ECO:0000256" key="1">
    <source>
        <dbReference type="ARBA" id="ARBA00000213"/>
    </source>
</evidence>
<dbReference type="Gene3D" id="2.70.20.10">
    <property type="entry name" value="Topoisomerase I, domain 3"/>
    <property type="match status" value="1"/>
</dbReference>
<comment type="catalytic activity">
    <reaction evidence="1">
        <text>ATP-independent breakage of single-stranded DNA, followed by passage and rejoining.</text>
        <dbReference type="EC" id="5.6.2.1"/>
    </reaction>
</comment>
<dbReference type="CDD" id="cd00186">
    <property type="entry name" value="TOP1Ac"/>
    <property type="match status" value="1"/>
</dbReference>
<sequence>MKYLVIVESPSKCKKIEKYLNDNDDLNIYEVVATMGHITELKSLENIDIKNNFTCKYELIEAKKKNTDAIKKKIKTVDEVIIACDADREGEGISYAICEFFKLSVTKTKRIIFNEITEQAILTAIKNPITINMNLVHAQQTRQILDLIVGFKVTPALWKFVSRNTEHSLSAGRCQTPALRVIYDNQNDINNSPGKQIYNTAGYFTNKNIPFILNKNYETEEEIVDFLEGATTFDHIYTCSQPTKSFRSQPEPFTTSKIQQTASNELHYSPKDTMKICQKLYEAGYITYMRTDSKKYSKEFIDSATSYIKHFYNENYINEKINDLCNNQKELREELKKEPQLENREEEKYKVKKATKKVAKESKVGEEKEVNQKIDAHEAIRPTDISLKELPEETDSKEKRLYKLIWSNTLESCMSKACYYMITASLSGYNNTKFSYTSEQIDFLGWKIIETKKQDDKEKESHYNYLQTLKQNTIMSYKKVISNVLLKDTKMHYTEAKLVNILEENGIGRPSTFSSIVEKIQEREYVKKQDVKGKEILCKDYELDENKEIFEIETKREFGNEKGKLVIQPLGIIVIEFLIKKFDELFNYDFTRQMEDDLDKISKGEKEWHEVCKICNEKIDTFIENLAYDKKIEIKIDDAHVYMIGKHGPVIKCLKDNSFKGIKKDLDIDMYKLENGGYKLEDLIVIEEKPSTTDKKHDGIVLGIYENESVILRKGKFGLYVTWGENSKTLKELGNRPIESIIFEEVEQILKNNEATGNNIVRKINENLSIRKSAKGDYIFFKTQKMKKPSFFNLTGINEDYKTCELDVLKSWIKDKYSVF</sequence>
<evidence type="ECO:0000259" key="8">
    <source>
        <dbReference type="PROSITE" id="PS52039"/>
    </source>
</evidence>
<dbReference type="SUPFAM" id="SSF56712">
    <property type="entry name" value="Prokaryotic type I DNA topoisomerase"/>
    <property type="match status" value="1"/>
</dbReference>
<dbReference type="GO" id="GO:0006265">
    <property type="term" value="P:DNA topological change"/>
    <property type="evidence" value="ECO:0007669"/>
    <property type="project" value="InterPro"/>
</dbReference>
<dbReference type="PANTHER" id="PTHR42785:SF1">
    <property type="entry name" value="DNA TOPOISOMERASE"/>
    <property type="match status" value="1"/>
</dbReference>
<dbReference type="PRINTS" id="PR00417">
    <property type="entry name" value="PRTPISMRASEI"/>
</dbReference>
<evidence type="ECO:0000256" key="3">
    <source>
        <dbReference type="ARBA" id="ARBA00012891"/>
    </source>
</evidence>
<dbReference type="SMART" id="SM00436">
    <property type="entry name" value="TOP1Bc"/>
    <property type="match status" value="1"/>
</dbReference>
<dbReference type="InterPro" id="IPR023406">
    <property type="entry name" value="Topo_IA_AS"/>
</dbReference>
<name>A0A6C0IGG8_9ZZZZ</name>
<dbReference type="EMBL" id="MN740168">
    <property type="protein sequence ID" value="QHT91750.1"/>
    <property type="molecule type" value="Genomic_DNA"/>
</dbReference>
<dbReference type="AlphaFoldDB" id="A0A6C0IGG8"/>
<evidence type="ECO:0000259" key="7">
    <source>
        <dbReference type="PROSITE" id="PS50880"/>
    </source>
</evidence>